<reference evidence="2 3" key="2">
    <citation type="journal article" date="2011" name="J. Bacteriol.">
        <title>Genomes of three methylotrophs from a single niche uncover genetic and metabolic divergence of Methylophilaceae.</title>
        <authorList>
            <person name="Lapidus A."/>
            <person name="Clum A."/>
            <person name="Labutti K."/>
            <person name="Kaluzhnaya M.G."/>
            <person name="Lim S."/>
            <person name="Beck D.A."/>
            <person name="Glavina Del Rio T."/>
            <person name="Nolan M."/>
            <person name="Mavromatis K."/>
            <person name="Huntemann M."/>
            <person name="Lucas S."/>
            <person name="Lidstrom M.E."/>
            <person name="Ivanova N."/>
            <person name="Chistoserdova L."/>
        </authorList>
    </citation>
    <scope>NUCLEOTIDE SEQUENCE [LARGE SCALE GENOMIC DNA]</scope>
    <source>
        <strain evidence="2 3">SIP3-4</strain>
    </source>
</reference>
<dbReference type="AlphaFoldDB" id="C6XA20"/>
<reference evidence="3" key="1">
    <citation type="submission" date="2009-07" db="EMBL/GenBank/DDBJ databases">
        <title>Complete sequence of chromosome of Methylovorus sp. SIP3-4.</title>
        <authorList>
            <person name="Lucas S."/>
            <person name="Copeland A."/>
            <person name="Lapidus A."/>
            <person name="Glavina del Rio T."/>
            <person name="Tice H."/>
            <person name="Bruce D."/>
            <person name="Goodwin L."/>
            <person name="Pitluck S."/>
            <person name="Clum A."/>
            <person name="Larimer F."/>
            <person name="Land M."/>
            <person name="Hauser L."/>
            <person name="Kyrpides N."/>
            <person name="Mikhailova N."/>
            <person name="Kayluzhnaya M."/>
            <person name="Chistoserdova L."/>
        </authorList>
    </citation>
    <scope>NUCLEOTIDE SEQUENCE [LARGE SCALE GENOMIC DNA]</scope>
    <source>
        <strain evidence="3">SIP3-4</strain>
    </source>
</reference>
<dbReference type="EMBL" id="CP001674">
    <property type="protein sequence ID" value="ACT51561.1"/>
    <property type="molecule type" value="Genomic_DNA"/>
</dbReference>
<sequence>MNRILMDILELIEDATIPNMGHSQANYKGMRLSSAFQPIFSLSHCRVVGYEGLIRAFDEQQQALPVWRIFEQAITEAEIVELDRLSRALHMHNFMQQGQAGQWLFLNINPQVIVNGRHYGQFFQDLLEHYGVPPSMVVVEIIEGAIEDESQLSESVQFYKNLGCLVAIDDFGAGHSNFERIWRLSPDIVKLDRSMITQAASTAVARRVLPGVVSLIHEAGSLVLIEGVETEQEAIIAMDTDVDLVQGYYFGRPAPYLLQETRSESIAKLFQGYRQSTVPEIRHQKMQDAVAAFLKASEQLEAGAPLSGAVQALLAIPGVDRCYLLNQQGVQIGTSEVAPSRRSIMSVRYQPLADGSGANWIRRPYLRRALGNPGEVQMTRPYLSIATGELCLTISIAIKPMGVVQVLCCDLDWDVSA</sequence>
<dbReference type="SUPFAM" id="SSF103190">
    <property type="entry name" value="Sensory domain-like"/>
    <property type="match status" value="1"/>
</dbReference>
<dbReference type="InterPro" id="IPR035919">
    <property type="entry name" value="EAL_sf"/>
</dbReference>
<dbReference type="Gene3D" id="3.20.20.450">
    <property type="entry name" value="EAL domain"/>
    <property type="match status" value="1"/>
</dbReference>
<dbReference type="PANTHER" id="PTHR33121">
    <property type="entry name" value="CYCLIC DI-GMP PHOSPHODIESTERASE PDEF"/>
    <property type="match status" value="1"/>
</dbReference>
<dbReference type="eggNOG" id="COG2200">
    <property type="taxonomic scope" value="Bacteria"/>
</dbReference>
<evidence type="ECO:0000259" key="1">
    <source>
        <dbReference type="PROSITE" id="PS50883"/>
    </source>
</evidence>
<dbReference type="STRING" id="582744.Msip34_2319"/>
<dbReference type="CDD" id="cd01948">
    <property type="entry name" value="EAL"/>
    <property type="match status" value="1"/>
</dbReference>
<gene>
    <name evidence="2" type="ordered locus">Msip34_2319</name>
</gene>
<dbReference type="GO" id="GO:0071111">
    <property type="term" value="F:cyclic-guanylate-specific phosphodiesterase activity"/>
    <property type="evidence" value="ECO:0007669"/>
    <property type="project" value="InterPro"/>
</dbReference>
<dbReference type="KEGG" id="mei:Msip34_2319"/>
<proteinExistence type="predicted"/>
<dbReference type="InterPro" id="IPR050706">
    <property type="entry name" value="Cyclic-di-GMP_PDE-like"/>
</dbReference>
<dbReference type="Proteomes" id="UP000002743">
    <property type="component" value="Chromosome"/>
</dbReference>
<protein>
    <submittedName>
        <fullName evidence="2">Diguanylate phosphodiesterase</fullName>
    </submittedName>
</protein>
<dbReference type="Pfam" id="PF00563">
    <property type="entry name" value="EAL"/>
    <property type="match status" value="1"/>
</dbReference>
<evidence type="ECO:0000313" key="3">
    <source>
        <dbReference type="Proteomes" id="UP000002743"/>
    </source>
</evidence>
<dbReference type="SMART" id="SM00052">
    <property type="entry name" value="EAL"/>
    <property type="match status" value="1"/>
</dbReference>
<evidence type="ECO:0000313" key="2">
    <source>
        <dbReference type="EMBL" id="ACT51561.1"/>
    </source>
</evidence>
<organism evidence="2 3">
    <name type="scientific">Methylovorus glucosotrophus (strain SIP3-4)</name>
    <dbReference type="NCBI Taxonomy" id="582744"/>
    <lineage>
        <taxon>Bacteria</taxon>
        <taxon>Pseudomonadati</taxon>
        <taxon>Pseudomonadota</taxon>
        <taxon>Betaproteobacteria</taxon>
        <taxon>Nitrosomonadales</taxon>
        <taxon>Methylophilaceae</taxon>
        <taxon>Methylovorus</taxon>
    </lineage>
</organism>
<name>C6XA20_METGS</name>
<dbReference type="SUPFAM" id="SSF141868">
    <property type="entry name" value="EAL domain-like"/>
    <property type="match status" value="1"/>
</dbReference>
<dbReference type="Gene3D" id="3.30.450.20">
    <property type="entry name" value="PAS domain"/>
    <property type="match status" value="1"/>
</dbReference>
<dbReference type="PROSITE" id="PS50883">
    <property type="entry name" value="EAL"/>
    <property type="match status" value="1"/>
</dbReference>
<dbReference type="InterPro" id="IPR001633">
    <property type="entry name" value="EAL_dom"/>
</dbReference>
<feature type="domain" description="EAL" evidence="1">
    <location>
        <begin position="14"/>
        <end position="267"/>
    </location>
</feature>
<dbReference type="InterPro" id="IPR029151">
    <property type="entry name" value="Sensor-like_sf"/>
</dbReference>
<dbReference type="HOGENOM" id="CLU_015702_0_0_4"/>
<dbReference type="RefSeq" id="WP_015830862.1">
    <property type="nucleotide sequence ID" value="NC_012969.1"/>
</dbReference>
<dbReference type="PANTHER" id="PTHR33121:SF76">
    <property type="entry name" value="SIGNALING PROTEIN"/>
    <property type="match status" value="1"/>
</dbReference>
<accession>C6XA20</accession>
<keyword evidence="3" id="KW-1185">Reference proteome</keyword>